<dbReference type="SMART" id="SM00667">
    <property type="entry name" value="LisH"/>
    <property type="match status" value="1"/>
</dbReference>
<evidence type="ECO:0000256" key="1">
    <source>
        <dbReference type="ARBA" id="ARBA00004324"/>
    </source>
</evidence>
<gene>
    <name evidence="11" type="ORF">H310_07963</name>
</gene>
<keyword evidence="2 8" id="KW-0853">WD repeat</keyword>
<dbReference type="SUPFAM" id="SSF50978">
    <property type="entry name" value="WD40 repeat-like"/>
    <property type="match status" value="1"/>
</dbReference>
<dbReference type="PROSITE" id="PS50896">
    <property type="entry name" value="LISH"/>
    <property type="match status" value="1"/>
</dbReference>
<dbReference type="InterPro" id="IPR015943">
    <property type="entry name" value="WD40/YVTN_repeat-like_dom_sf"/>
</dbReference>
<dbReference type="OrthoDB" id="674604at2759"/>
<dbReference type="SMART" id="SM00320">
    <property type="entry name" value="WD40"/>
    <property type="match status" value="6"/>
</dbReference>
<dbReference type="PRINTS" id="PR00320">
    <property type="entry name" value="GPROTEINBRPT"/>
</dbReference>
<dbReference type="PROSITE" id="PS50082">
    <property type="entry name" value="WD_REPEATS_2"/>
    <property type="match status" value="6"/>
</dbReference>
<dbReference type="AlphaFoldDB" id="A0A024U174"/>
<keyword evidence="4" id="KW-0677">Repeat</keyword>
<evidence type="ECO:0000256" key="6">
    <source>
        <dbReference type="ARBA" id="ARBA00025801"/>
    </source>
</evidence>
<dbReference type="InterPro" id="IPR019775">
    <property type="entry name" value="WD40_repeat_CS"/>
</dbReference>
<evidence type="ECO:0000256" key="7">
    <source>
        <dbReference type="ARBA" id="ARBA00026184"/>
    </source>
</evidence>
<dbReference type="GO" id="GO:0000398">
    <property type="term" value="P:mRNA splicing, via spliceosome"/>
    <property type="evidence" value="ECO:0007669"/>
    <property type="project" value="InterPro"/>
</dbReference>
<evidence type="ECO:0000259" key="10">
    <source>
        <dbReference type="Pfam" id="PF21889"/>
    </source>
</evidence>
<sequence length="598" mass="67078">MSTQDEWSSFKLVDKHLTSIAPEATFDAASDEIKEDILRLIVQYLQNEGYTSASATILDEANVKLMEKHQEREMVRKISKSIKEGDWDLVAKMIHKNSNLRKVKFHTQQGLGFLYAVCKEEYLELIDRQEYQKAFTYLTTHLKPMEKISGRQEFKDLCYLLTCKSITEVESFRDWEGVVKSREKLAEQLKATFELDAVPTEHINIPDNRLVNLLHQSVAYQMEFSRYHPKTVPKVSTLLRDFECQVLPNAVKTTFVGHSQNVKCVTFVGREGTYIASGSSDNLIKLWSTEPRHGKTVNTVSWDFHGHSSRIWYLSANNAGDQLYSASGDGTVKIWNIKNAISYFGEVDGNPSPGANPQSTSDCISTMTGHAGDVYTVNIHPNETHLVTGGYDQTVRLFDIQTGAVVKTFLGHNASVCDAQFNRHANLVVSGSKDGTVRFWDILSGLCVHTVRQTLGEVTSVSLSSNGLFLLTGSRNNSNRLWDMRMLTHPRSTLQSSSKDLKAPAQAPPLSMEQRPLQRFKGHQNTAKNVVRASFGPREAFVLGGSEDGAVYVWDVATGKLLEKLLGHSGVTYSAKVSIRHMKRSRLNEFCSGKKSRR</sequence>
<dbReference type="Gene3D" id="2.130.10.10">
    <property type="entry name" value="YVTN repeat-like/Quinoprotein amine dehydrogenase"/>
    <property type="match status" value="3"/>
</dbReference>
<name>A0A024U174_9STRA</name>
<comment type="subcellular location">
    <subcellularLocation>
        <location evidence="1">Nucleus speckle</location>
    </subcellularLocation>
</comment>
<feature type="repeat" description="WD" evidence="8">
    <location>
        <begin position="451"/>
        <end position="485"/>
    </location>
</feature>
<feature type="region of interest" description="Disordered" evidence="9">
    <location>
        <begin position="491"/>
        <end position="510"/>
    </location>
</feature>
<feature type="repeat" description="WD" evidence="8">
    <location>
        <begin position="523"/>
        <end position="564"/>
    </location>
</feature>
<dbReference type="GeneID" id="20085013"/>
<dbReference type="InterPro" id="IPR036322">
    <property type="entry name" value="WD40_repeat_dom_sf"/>
</dbReference>
<organism evidence="11">
    <name type="scientific">Aphanomyces invadans</name>
    <dbReference type="NCBI Taxonomy" id="157072"/>
    <lineage>
        <taxon>Eukaryota</taxon>
        <taxon>Sar</taxon>
        <taxon>Stramenopiles</taxon>
        <taxon>Oomycota</taxon>
        <taxon>Saprolegniomycetes</taxon>
        <taxon>Saprolegniales</taxon>
        <taxon>Verrucalvaceae</taxon>
        <taxon>Aphanomyces</taxon>
    </lineage>
</organism>
<dbReference type="CDD" id="cd00200">
    <property type="entry name" value="WD40"/>
    <property type="match status" value="1"/>
</dbReference>
<dbReference type="PROSITE" id="PS50294">
    <property type="entry name" value="WD_REPEATS_REGION"/>
    <property type="match status" value="5"/>
</dbReference>
<dbReference type="InterPro" id="IPR054080">
    <property type="entry name" value="TPR1-like_2nd"/>
</dbReference>
<feature type="domain" description="TPR1-like CTLH-containing" evidence="10">
    <location>
        <begin position="79"/>
        <end position="193"/>
    </location>
</feature>
<feature type="repeat" description="WD" evidence="8">
    <location>
        <begin position="255"/>
        <end position="290"/>
    </location>
</feature>
<feature type="repeat" description="WD" evidence="8">
    <location>
        <begin position="367"/>
        <end position="408"/>
    </location>
</feature>
<dbReference type="InterPro" id="IPR001680">
    <property type="entry name" value="WD40_rpt"/>
</dbReference>
<dbReference type="PROSITE" id="PS00678">
    <property type="entry name" value="WD_REPEATS_1"/>
    <property type="match status" value="3"/>
</dbReference>
<evidence type="ECO:0000256" key="5">
    <source>
        <dbReference type="ARBA" id="ARBA00023187"/>
    </source>
</evidence>
<accession>A0A024U174</accession>
<feature type="repeat" description="WD" evidence="8">
    <location>
        <begin position="409"/>
        <end position="450"/>
    </location>
</feature>
<proteinExistence type="inferred from homology"/>
<dbReference type="RefSeq" id="XP_008871720.1">
    <property type="nucleotide sequence ID" value="XM_008873498.1"/>
</dbReference>
<dbReference type="InterPro" id="IPR020472">
    <property type="entry name" value="WD40_PAC1"/>
</dbReference>
<keyword evidence="5" id="KW-0508">mRNA splicing</keyword>
<evidence type="ECO:0000256" key="3">
    <source>
        <dbReference type="ARBA" id="ARBA00022664"/>
    </source>
</evidence>
<evidence type="ECO:0000256" key="8">
    <source>
        <dbReference type="PROSITE-ProRule" id="PRU00221"/>
    </source>
</evidence>
<comment type="similarity">
    <text evidence="6">Belongs to the WD repeat SMU1 family.</text>
</comment>
<evidence type="ECO:0000313" key="11">
    <source>
        <dbReference type="EMBL" id="ETV99944.1"/>
    </source>
</evidence>
<evidence type="ECO:0000256" key="2">
    <source>
        <dbReference type="ARBA" id="ARBA00022574"/>
    </source>
</evidence>
<dbReference type="Pfam" id="PF21889">
    <property type="entry name" value="TPR1-like_2nd"/>
    <property type="match status" value="1"/>
</dbReference>
<keyword evidence="3" id="KW-0507">mRNA processing</keyword>
<evidence type="ECO:0000256" key="9">
    <source>
        <dbReference type="SAM" id="MobiDB-lite"/>
    </source>
</evidence>
<dbReference type="EMBL" id="KI913966">
    <property type="protein sequence ID" value="ETV99944.1"/>
    <property type="molecule type" value="Genomic_DNA"/>
</dbReference>
<dbReference type="GO" id="GO:0016607">
    <property type="term" value="C:nuclear speck"/>
    <property type="evidence" value="ECO:0007669"/>
    <property type="project" value="UniProtKB-SubCell"/>
</dbReference>
<dbReference type="InterPro" id="IPR045184">
    <property type="entry name" value="SMU1"/>
</dbReference>
<evidence type="ECO:0000256" key="4">
    <source>
        <dbReference type="ARBA" id="ARBA00022737"/>
    </source>
</evidence>
<dbReference type="VEuPathDB" id="FungiDB:H310_07963"/>
<dbReference type="PANTHER" id="PTHR22848">
    <property type="entry name" value="WD40 REPEAT PROTEIN"/>
    <property type="match status" value="1"/>
</dbReference>
<feature type="repeat" description="WD" evidence="8">
    <location>
        <begin position="304"/>
        <end position="339"/>
    </location>
</feature>
<dbReference type="InterPro" id="IPR006594">
    <property type="entry name" value="LisH"/>
</dbReference>
<protein>
    <recommendedName>
        <fullName evidence="7">WD40 repeat-containing protein SMU1</fullName>
    </recommendedName>
</protein>
<reference evidence="11" key="1">
    <citation type="submission" date="2013-12" db="EMBL/GenBank/DDBJ databases">
        <title>The Genome Sequence of Aphanomyces invadans NJM9701.</title>
        <authorList>
            <consortium name="The Broad Institute Genomics Platform"/>
            <person name="Russ C."/>
            <person name="Tyler B."/>
            <person name="van West P."/>
            <person name="Dieguez-Uribeondo J."/>
            <person name="Young S.K."/>
            <person name="Zeng Q."/>
            <person name="Gargeya S."/>
            <person name="Fitzgerald M."/>
            <person name="Abouelleil A."/>
            <person name="Alvarado L."/>
            <person name="Chapman S.B."/>
            <person name="Gainer-Dewar J."/>
            <person name="Goldberg J."/>
            <person name="Griggs A."/>
            <person name="Gujja S."/>
            <person name="Hansen M."/>
            <person name="Howarth C."/>
            <person name="Imamovic A."/>
            <person name="Ireland A."/>
            <person name="Larimer J."/>
            <person name="McCowan C."/>
            <person name="Murphy C."/>
            <person name="Pearson M."/>
            <person name="Poon T.W."/>
            <person name="Priest M."/>
            <person name="Roberts A."/>
            <person name="Saif S."/>
            <person name="Shea T."/>
            <person name="Sykes S."/>
            <person name="Wortman J."/>
            <person name="Nusbaum C."/>
            <person name="Birren B."/>
        </authorList>
    </citation>
    <scope>NUCLEOTIDE SEQUENCE [LARGE SCALE GENOMIC DNA]</scope>
    <source>
        <strain evidence="11">NJM9701</strain>
    </source>
</reference>
<dbReference type="Pfam" id="PF00400">
    <property type="entry name" value="WD40"/>
    <property type="match status" value="6"/>
</dbReference>